<feature type="region of interest" description="Disordered" evidence="1">
    <location>
        <begin position="331"/>
        <end position="388"/>
    </location>
</feature>
<dbReference type="AlphaFoldDB" id="A0A9X0BXA6"/>
<accession>A0A9X0BXA6</accession>
<keyword evidence="3" id="KW-1185">Reference proteome</keyword>
<evidence type="ECO:0000256" key="1">
    <source>
        <dbReference type="SAM" id="MobiDB-lite"/>
    </source>
</evidence>
<name>A0A9X0BXA6_9EURO</name>
<protein>
    <submittedName>
        <fullName evidence="2">Uncharacterized protein</fullName>
    </submittedName>
</protein>
<organism evidence="2 3">
    <name type="scientific">Penicillium desertorum</name>
    <dbReference type="NCBI Taxonomy" id="1303715"/>
    <lineage>
        <taxon>Eukaryota</taxon>
        <taxon>Fungi</taxon>
        <taxon>Dikarya</taxon>
        <taxon>Ascomycota</taxon>
        <taxon>Pezizomycotina</taxon>
        <taxon>Eurotiomycetes</taxon>
        <taxon>Eurotiomycetidae</taxon>
        <taxon>Eurotiales</taxon>
        <taxon>Aspergillaceae</taxon>
        <taxon>Penicillium</taxon>
    </lineage>
</organism>
<evidence type="ECO:0000313" key="2">
    <source>
        <dbReference type="EMBL" id="KAJ5487877.1"/>
    </source>
</evidence>
<dbReference type="EMBL" id="JAPWDO010000001">
    <property type="protein sequence ID" value="KAJ5487877.1"/>
    <property type="molecule type" value="Genomic_DNA"/>
</dbReference>
<proteinExistence type="predicted"/>
<comment type="caution">
    <text evidence="2">The sequence shown here is derived from an EMBL/GenBank/DDBJ whole genome shotgun (WGS) entry which is preliminary data.</text>
</comment>
<evidence type="ECO:0000313" key="3">
    <source>
        <dbReference type="Proteomes" id="UP001147760"/>
    </source>
</evidence>
<sequence length="388" mass="43611">MAEITESILIYLIDGGCVPLAIDVVWNADSACVPPQGPKESFPLDFDGNGMIRAIRTPQDPVPLSPFNQQKRASNVNTHAVREMVRRYHEYHRIERELMTHITQLKTDIDSSDGADELAHVPPIQTPTELESVLTGVDAARSKSTLNEASIRWTLTTGNFPYDVIVQKVYFGIIAQTIRCALFFSLLRYRQKDIGCLPVKYEKKKFALVGEPHYAVWYGNVNDTAVNIVVVEAKETWAESEAPNGFSTAKDTEPFFKAVVKQVLQNDVPNGQFVVKFEKPTPWIGKHLPLKHGFRLITCEPATGISSALKTVRGQHKLQFTKPGNYHRCVVSSPHGRQNAPNPEKSAPPKKRKLNAGPNRPRMAPDLNRITMETKTWRMNSKWDEGDE</sequence>
<gene>
    <name evidence="2" type="ORF">N7530_002177</name>
</gene>
<reference evidence="2" key="1">
    <citation type="submission" date="2022-12" db="EMBL/GenBank/DDBJ databases">
        <authorList>
            <person name="Petersen C."/>
        </authorList>
    </citation>
    <scope>NUCLEOTIDE SEQUENCE</scope>
    <source>
        <strain evidence="2">IBT 17660</strain>
    </source>
</reference>
<dbReference type="OrthoDB" id="2103397at2759"/>
<reference evidence="2" key="2">
    <citation type="journal article" date="2023" name="IMA Fungus">
        <title>Comparative genomic study of the Penicillium genus elucidates a diverse pangenome and 15 lateral gene transfer events.</title>
        <authorList>
            <person name="Petersen C."/>
            <person name="Sorensen T."/>
            <person name="Nielsen M.R."/>
            <person name="Sondergaard T.E."/>
            <person name="Sorensen J.L."/>
            <person name="Fitzpatrick D.A."/>
            <person name="Frisvad J.C."/>
            <person name="Nielsen K.L."/>
        </authorList>
    </citation>
    <scope>NUCLEOTIDE SEQUENCE</scope>
    <source>
        <strain evidence="2">IBT 17660</strain>
    </source>
</reference>
<dbReference type="Proteomes" id="UP001147760">
    <property type="component" value="Unassembled WGS sequence"/>
</dbReference>